<dbReference type="InterPro" id="IPR048228">
    <property type="entry name" value="HelD_bacillota"/>
</dbReference>
<name>A0ABU5C743_9BACI</name>
<dbReference type="SUPFAM" id="SSF52540">
    <property type="entry name" value="P-loop containing nucleoside triphosphate hydrolases"/>
    <property type="match status" value="1"/>
</dbReference>
<comment type="caution">
    <text evidence="1">The sequence shown here is derived from an EMBL/GenBank/DDBJ whole genome shotgun (WGS) entry which is preliminary data.</text>
</comment>
<sequence length="310" mass="35339">MENQANERQMEQQRVDKVMEEITHKENILQAKSVGLKESVIALRKNFWEDVTVNLDEPDDVIETQASIKQQAELLSERERSHGSIADEQKKLHKLKNEPYFGRIDFLEQDDTESESIYIGTSTLLDRREEDILIYDWRAPISSLYYDYALGEAAYDTLEGDVKGNISLKRQFIIRQGKIRGMFDTGLTIGDRLLQEALGNQASTMMKSIVATIQKEQNKIIRNEKNDLLVVQGVAGSGKTSAALQRIAYLMYRHRDELNENNMLLFSPNSLFSSYISNVLPELGGGQHQPGYISTFPARTGRKIHSRIPI</sequence>
<protein>
    <submittedName>
        <fullName evidence="1">RNA polymerase recycling motor HelD</fullName>
    </submittedName>
</protein>
<proteinExistence type="predicted"/>
<dbReference type="InterPro" id="IPR027417">
    <property type="entry name" value="P-loop_NTPase"/>
</dbReference>
<evidence type="ECO:0000313" key="1">
    <source>
        <dbReference type="EMBL" id="MDY0395138.1"/>
    </source>
</evidence>
<dbReference type="Gene3D" id="3.40.50.300">
    <property type="entry name" value="P-loop containing nucleotide triphosphate hydrolases"/>
    <property type="match status" value="1"/>
</dbReference>
<gene>
    <name evidence="1" type="primary">helD</name>
    <name evidence="1" type="ORF">RWE15_12810</name>
</gene>
<keyword evidence="2" id="KW-1185">Reference proteome</keyword>
<accession>A0ABU5C743</accession>
<organism evidence="1 2">
    <name type="scientific">Tigheibacillus halophilus</name>
    <dbReference type="NCBI Taxonomy" id="361280"/>
    <lineage>
        <taxon>Bacteria</taxon>
        <taxon>Bacillati</taxon>
        <taxon>Bacillota</taxon>
        <taxon>Bacilli</taxon>
        <taxon>Bacillales</taxon>
        <taxon>Bacillaceae</taxon>
        <taxon>Tigheibacillus</taxon>
    </lineage>
</organism>
<reference evidence="1 2" key="1">
    <citation type="submission" date="2023-10" db="EMBL/GenBank/DDBJ databases">
        <title>Virgibacillus halophilus 5B73C genome.</title>
        <authorList>
            <person name="Miliotis G."/>
            <person name="Sengupta P."/>
            <person name="Hameed A."/>
            <person name="Chuvochina M."/>
            <person name="Mcdonagh F."/>
            <person name="Simpson A.C."/>
            <person name="Singh N.K."/>
            <person name="Rekha P.D."/>
            <person name="Raman K."/>
            <person name="Hugenholtz P."/>
            <person name="Venkateswaran K."/>
        </authorList>
    </citation>
    <scope>NUCLEOTIDE SEQUENCE [LARGE SCALE GENOMIC DNA]</scope>
    <source>
        <strain evidence="1 2">5B73C</strain>
    </source>
</reference>
<dbReference type="Proteomes" id="UP001281447">
    <property type="component" value="Unassembled WGS sequence"/>
</dbReference>
<dbReference type="EMBL" id="JAWDIP010000003">
    <property type="protein sequence ID" value="MDY0395138.1"/>
    <property type="molecule type" value="Genomic_DNA"/>
</dbReference>
<evidence type="ECO:0000313" key="2">
    <source>
        <dbReference type="Proteomes" id="UP001281447"/>
    </source>
</evidence>
<dbReference type="NCBIfam" id="NF041464">
    <property type="entry name" value="HelD_BACSU"/>
    <property type="match status" value="1"/>
</dbReference>